<dbReference type="SUPFAM" id="SSF53098">
    <property type="entry name" value="Ribonuclease H-like"/>
    <property type="match status" value="1"/>
</dbReference>
<proteinExistence type="predicted"/>
<gene>
    <name evidence="1" type="ORF">CRE_07587</name>
</gene>
<keyword evidence="2" id="KW-1185">Reference proteome</keyword>
<dbReference type="Proteomes" id="UP000008281">
    <property type="component" value="Unassembled WGS sequence"/>
</dbReference>
<dbReference type="InterPro" id="IPR012337">
    <property type="entry name" value="RNaseH-like_sf"/>
</dbReference>
<dbReference type="OrthoDB" id="9981668at2759"/>
<dbReference type="AlphaFoldDB" id="E3MP54"/>
<evidence type="ECO:0000313" key="1">
    <source>
        <dbReference type="EMBL" id="EFP06334.1"/>
    </source>
</evidence>
<accession>E3MP54</accession>
<organism evidence="2">
    <name type="scientific">Caenorhabditis remanei</name>
    <name type="common">Caenorhabditis vulgaris</name>
    <dbReference type="NCBI Taxonomy" id="31234"/>
    <lineage>
        <taxon>Eukaryota</taxon>
        <taxon>Metazoa</taxon>
        <taxon>Ecdysozoa</taxon>
        <taxon>Nematoda</taxon>
        <taxon>Chromadorea</taxon>
        <taxon>Rhabditida</taxon>
        <taxon>Rhabditina</taxon>
        <taxon>Rhabditomorpha</taxon>
        <taxon>Rhabditoidea</taxon>
        <taxon>Rhabditidae</taxon>
        <taxon>Peloderinae</taxon>
        <taxon>Caenorhabditis</taxon>
    </lineage>
</organism>
<evidence type="ECO:0008006" key="3">
    <source>
        <dbReference type="Google" id="ProtNLM"/>
    </source>
</evidence>
<evidence type="ECO:0000313" key="2">
    <source>
        <dbReference type="Proteomes" id="UP000008281"/>
    </source>
</evidence>
<dbReference type="InterPro" id="IPR036397">
    <property type="entry name" value="RNaseH_sf"/>
</dbReference>
<dbReference type="GO" id="GO:0003676">
    <property type="term" value="F:nucleic acid binding"/>
    <property type="evidence" value="ECO:0007669"/>
    <property type="project" value="InterPro"/>
</dbReference>
<dbReference type="EMBL" id="DS268462">
    <property type="protein sequence ID" value="EFP06334.1"/>
    <property type="molecule type" value="Genomic_DNA"/>
</dbReference>
<dbReference type="InParanoid" id="E3MP54"/>
<dbReference type="STRING" id="31234.E3MP54"/>
<protein>
    <recommendedName>
        <fullName evidence="3">Piwi domain-containing protein</fullName>
    </recommendedName>
</protein>
<dbReference type="eggNOG" id="KOG1041">
    <property type="taxonomic scope" value="Eukaryota"/>
</dbReference>
<dbReference type="Gene3D" id="3.30.420.10">
    <property type="entry name" value="Ribonuclease H-like superfamily/Ribonuclease H"/>
    <property type="match status" value="1"/>
</dbReference>
<sequence>MNHPSHFNFHDFNITKFIDPKPLTNSNVVFDEGEPIRKFYSYKLVVNDGILNRVAIENLMETMKMMGMQVAQPRQVFIQRSRFQNLRQEPPRTHDMKFETAVKLPRQKTTKKNIVNKINIKLEGLNYKMGSSEMHPQKFGGGFVFVKRSSDVYGPVLQELIHQIIKQAQSKRSGELKKILIYFNGITEGQYGMINEKYSVFNIKACKAIHPTDFRPDIIIVALSKTNFVL</sequence>
<name>E3MP54_CAERE</name>
<reference evidence="1" key="1">
    <citation type="submission" date="2007-07" db="EMBL/GenBank/DDBJ databases">
        <title>PCAP assembly of the Caenorhabditis remanei genome.</title>
        <authorList>
            <consortium name="The Caenorhabditis remanei Sequencing Consortium"/>
            <person name="Wilson R.K."/>
        </authorList>
    </citation>
    <scope>NUCLEOTIDE SEQUENCE [LARGE SCALE GENOMIC DNA]</scope>
    <source>
        <strain evidence="1">PB4641</strain>
    </source>
</reference>
<dbReference type="HOGENOM" id="CLU_1205735_0_0_1"/>